<evidence type="ECO:0000313" key="2">
    <source>
        <dbReference type="Proteomes" id="UP000757435"/>
    </source>
</evidence>
<proteinExistence type="predicted"/>
<comment type="caution">
    <text evidence="1">The sequence shown here is derived from an EMBL/GenBank/DDBJ whole genome shotgun (WGS) entry which is preliminary data.</text>
</comment>
<evidence type="ECO:0000313" key="1">
    <source>
        <dbReference type="EMBL" id="MBW4659157.1"/>
    </source>
</evidence>
<dbReference type="Proteomes" id="UP000757435">
    <property type="component" value="Unassembled WGS sequence"/>
</dbReference>
<organism evidence="1 2">
    <name type="scientific">Drouetiella hepatica Uher 2000/2452</name>
    <dbReference type="NCBI Taxonomy" id="904376"/>
    <lineage>
        <taxon>Bacteria</taxon>
        <taxon>Bacillati</taxon>
        <taxon>Cyanobacteriota</taxon>
        <taxon>Cyanophyceae</taxon>
        <taxon>Oculatellales</taxon>
        <taxon>Oculatellaceae</taxon>
        <taxon>Drouetiella</taxon>
    </lineage>
</organism>
<reference evidence="1" key="2">
    <citation type="journal article" date="2022" name="Microbiol. Resour. Announc.">
        <title>Metagenome Sequencing to Explore Phylogenomics of Terrestrial Cyanobacteria.</title>
        <authorList>
            <person name="Ward R.D."/>
            <person name="Stajich J.E."/>
            <person name="Johansen J.R."/>
            <person name="Huntemann M."/>
            <person name="Clum A."/>
            <person name="Foster B."/>
            <person name="Foster B."/>
            <person name="Roux S."/>
            <person name="Palaniappan K."/>
            <person name="Varghese N."/>
            <person name="Mukherjee S."/>
            <person name="Reddy T.B.K."/>
            <person name="Daum C."/>
            <person name="Copeland A."/>
            <person name="Chen I.A."/>
            <person name="Ivanova N.N."/>
            <person name="Kyrpides N.C."/>
            <person name="Shapiro N."/>
            <person name="Eloe-Fadrosh E.A."/>
            <person name="Pietrasiak N."/>
        </authorList>
    </citation>
    <scope>NUCLEOTIDE SEQUENCE</scope>
    <source>
        <strain evidence="1">UHER 2000/2452</strain>
    </source>
</reference>
<protein>
    <submittedName>
        <fullName evidence="1">Adhesin biosynthesis transcription regulatory family protein</fullName>
    </submittedName>
</protein>
<sequence length="115" mass="13295">MARYTGLFTVSVSADRFWQLLVEILRACSMNVIYSSEDYLVAREIPGRVTYAKLVTVEILIEPVLHQEAEVRMNLVVKNEELPLQVNNHCQQVFHLLNQAVEENRHWRVVESAVS</sequence>
<reference evidence="1" key="1">
    <citation type="submission" date="2021-05" db="EMBL/GenBank/DDBJ databases">
        <authorList>
            <person name="Pietrasiak N."/>
            <person name="Ward R."/>
            <person name="Stajich J.E."/>
            <person name="Kurbessoian T."/>
        </authorList>
    </citation>
    <scope>NUCLEOTIDE SEQUENCE</scope>
    <source>
        <strain evidence="1">UHER 2000/2452</strain>
    </source>
</reference>
<dbReference type="AlphaFoldDB" id="A0A951Q9D7"/>
<accession>A0A951Q9D7</accession>
<dbReference type="EMBL" id="JAHHHD010000009">
    <property type="protein sequence ID" value="MBW4659157.1"/>
    <property type="molecule type" value="Genomic_DNA"/>
</dbReference>
<name>A0A951Q9D7_9CYAN</name>
<gene>
    <name evidence="1" type="ORF">KME15_10815</name>
</gene>